<dbReference type="HOGENOM" id="CLU_1378298_0_0_1"/>
<name>A0A0C9W2K1_9AGAM</name>
<proteinExistence type="predicted"/>
<sequence length="198" mass="21972">MRSSSFPIAHTTPHIAATCAATTVTHALPLQVRFNIDVQDSSFLAVRAHSQMLRPLQTGSRTYLPHAQQQPYILALPSWAFMGTKGWKTDLEDMARCIDASMGFRTRRISSCQTANLPWKKRKSEEIYSTKENDAIQDNPDNVAAHSCPKSVVVSPCSPRKASEAVKVWFSDSDSGGDLEPTMTQELALPSNLYRSLF</sequence>
<evidence type="ECO:0000313" key="2">
    <source>
        <dbReference type="Proteomes" id="UP000053820"/>
    </source>
</evidence>
<dbReference type="Proteomes" id="UP000053820">
    <property type="component" value="Unassembled WGS sequence"/>
</dbReference>
<dbReference type="AlphaFoldDB" id="A0A0C9W2K1"/>
<protein>
    <submittedName>
        <fullName evidence="1">Uncharacterized protein</fullName>
    </submittedName>
</protein>
<reference evidence="1 2" key="1">
    <citation type="submission" date="2014-04" db="EMBL/GenBank/DDBJ databases">
        <title>Evolutionary Origins and Diversification of the Mycorrhizal Mutualists.</title>
        <authorList>
            <consortium name="DOE Joint Genome Institute"/>
            <consortium name="Mycorrhizal Genomics Consortium"/>
            <person name="Kohler A."/>
            <person name="Kuo A."/>
            <person name="Nagy L.G."/>
            <person name="Floudas D."/>
            <person name="Copeland A."/>
            <person name="Barry K.W."/>
            <person name="Cichocki N."/>
            <person name="Veneault-Fourrey C."/>
            <person name="LaButti K."/>
            <person name="Lindquist E.A."/>
            <person name="Lipzen A."/>
            <person name="Lundell T."/>
            <person name="Morin E."/>
            <person name="Murat C."/>
            <person name="Riley R."/>
            <person name="Ohm R."/>
            <person name="Sun H."/>
            <person name="Tunlid A."/>
            <person name="Henrissat B."/>
            <person name="Grigoriev I.V."/>
            <person name="Hibbett D.S."/>
            <person name="Martin F."/>
        </authorList>
    </citation>
    <scope>NUCLEOTIDE SEQUENCE [LARGE SCALE GENOMIC DNA]</scope>
    <source>
        <strain evidence="1 2">MD-312</strain>
    </source>
</reference>
<keyword evidence="2" id="KW-1185">Reference proteome</keyword>
<gene>
    <name evidence="1" type="ORF">HYDPIDRAFT_32450</name>
</gene>
<organism evidence="1 2">
    <name type="scientific">Hydnomerulius pinastri MD-312</name>
    <dbReference type="NCBI Taxonomy" id="994086"/>
    <lineage>
        <taxon>Eukaryota</taxon>
        <taxon>Fungi</taxon>
        <taxon>Dikarya</taxon>
        <taxon>Basidiomycota</taxon>
        <taxon>Agaricomycotina</taxon>
        <taxon>Agaricomycetes</taxon>
        <taxon>Agaricomycetidae</taxon>
        <taxon>Boletales</taxon>
        <taxon>Boletales incertae sedis</taxon>
        <taxon>Leucogyrophana</taxon>
    </lineage>
</organism>
<dbReference type="EMBL" id="KN839875">
    <property type="protein sequence ID" value="KIJ60183.1"/>
    <property type="molecule type" value="Genomic_DNA"/>
</dbReference>
<accession>A0A0C9W2K1</accession>
<evidence type="ECO:0000313" key="1">
    <source>
        <dbReference type="EMBL" id="KIJ60183.1"/>
    </source>
</evidence>